<protein>
    <recommendedName>
        <fullName evidence="7 8">Elongation factor P</fullName>
        <shortName evidence="7">EF-P</shortName>
    </recommendedName>
</protein>
<dbReference type="InterPro" id="IPR012340">
    <property type="entry name" value="NA-bd_OB-fold"/>
</dbReference>
<dbReference type="GO" id="GO:0043043">
    <property type="term" value="P:peptide biosynthetic process"/>
    <property type="evidence" value="ECO:0007669"/>
    <property type="project" value="InterPro"/>
</dbReference>
<comment type="similarity">
    <text evidence="3 7 9">Belongs to the elongation factor P family.</text>
</comment>
<evidence type="ECO:0000259" key="11">
    <source>
        <dbReference type="SMART" id="SM01185"/>
    </source>
</evidence>
<dbReference type="NCBIfam" id="TIGR00038">
    <property type="entry name" value="efp"/>
    <property type="match status" value="1"/>
</dbReference>
<comment type="function">
    <text evidence="7">Involved in peptide bond synthesis. Stimulates efficient translation and peptide-bond synthesis on native or reconstituted 70S ribosomes in vitro. Probably functions indirectly by altering the affinity of the ribosome for aminoacyl-tRNA, thus increasing their reactivity as acceptors for peptidyl transferase.</text>
</comment>
<evidence type="ECO:0000256" key="5">
    <source>
        <dbReference type="ARBA" id="ARBA00022768"/>
    </source>
</evidence>
<dbReference type="GO" id="GO:0003746">
    <property type="term" value="F:translation elongation factor activity"/>
    <property type="evidence" value="ECO:0007669"/>
    <property type="project" value="UniProtKB-UniRule"/>
</dbReference>
<dbReference type="EMBL" id="LJNI01000042">
    <property type="protein sequence ID" value="KPJ73134.1"/>
    <property type="molecule type" value="Genomic_DNA"/>
</dbReference>
<evidence type="ECO:0000256" key="2">
    <source>
        <dbReference type="ARBA" id="ARBA00004815"/>
    </source>
</evidence>
<feature type="domain" description="Elongation factor P C-terminal" evidence="10">
    <location>
        <begin position="129"/>
        <end position="184"/>
    </location>
</feature>
<evidence type="ECO:0000256" key="9">
    <source>
        <dbReference type="RuleBase" id="RU004389"/>
    </source>
</evidence>
<dbReference type="InterPro" id="IPR014722">
    <property type="entry name" value="Rib_uL2_dom2"/>
</dbReference>
<accession>A0A0S7YEH8</accession>
<dbReference type="AlphaFoldDB" id="A0A0S7YEH8"/>
<dbReference type="UniPathway" id="UPA00345"/>
<dbReference type="SUPFAM" id="SSF50249">
    <property type="entry name" value="Nucleic acid-binding proteins"/>
    <property type="match status" value="2"/>
</dbReference>
<keyword evidence="6 7" id="KW-0648">Protein biosynthesis</keyword>
<dbReference type="Pfam" id="PF09285">
    <property type="entry name" value="Elong-fact-P_C"/>
    <property type="match status" value="1"/>
</dbReference>
<dbReference type="HAMAP" id="MF_00141">
    <property type="entry name" value="EF_P"/>
    <property type="match status" value="1"/>
</dbReference>
<organism evidence="12 13">
    <name type="scientific">candidate division TA06 bacterium DG_78</name>
    <dbReference type="NCBI Taxonomy" id="1703772"/>
    <lineage>
        <taxon>Bacteria</taxon>
        <taxon>Bacteria division TA06</taxon>
    </lineage>
</organism>
<dbReference type="SMART" id="SM01185">
    <property type="entry name" value="EFP"/>
    <property type="match status" value="1"/>
</dbReference>
<evidence type="ECO:0000256" key="4">
    <source>
        <dbReference type="ARBA" id="ARBA00022490"/>
    </source>
</evidence>
<keyword evidence="4 7" id="KW-0963">Cytoplasm</keyword>
<comment type="pathway">
    <text evidence="2 7">Protein biosynthesis; polypeptide chain elongation.</text>
</comment>
<gene>
    <name evidence="7" type="primary">efp</name>
    <name evidence="12" type="ORF">AMJ52_04270</name>
</gene>
<dbReference type="Gene3D" id="2.30.30.30">
    <property type="match status" value="1"/>
</dbReference>
<dbReference type="InterPro" id="IPR001059">
    <property type="entry name" value="Transl_elong_P/YeiP_cen"/>
</dbReference>
<dbReference type="InterPro" id="IPR020599">
    <property type="entry name" value="Transl_elong_fac_P/YeiP"/>
</dbReference>
<comment type="caution">
    <text evidence="12">The sequence shown here is derived from an EMBL/GenBank/DDBJ whole genome shotgun (WGS) entry which is preliminary data.</text>
</comment>
<dbReference type="Pfam" id="PF08207">
    <property type="entry name" value="EFP_N"/>
    <property type="match status" value="1"/>
</dbReference>
<dbReference type="CDD" id="cd05794">
    <property type="entry name" value="S1_EF-P_repeat_2"/>
    <property type="match status" value="1"/>
</dbReference>
<dbReference type="Proteomes" id="UP000051012">
    <property type="component" value="Unassembled WGS sequence"/>
</dbReference>
<dbReference type="InterPro" id="IPR008991">
    <property type="entry name" value="Translation_prot_SH3-like_sf"/>
</dbReference>
<dbReference type="InterPro" id="IPR015365">
    <property type="entry name" value="Elong-fact-P_C"/>
</dbReference>
<keyword evidence="5 7" id="KW-0251">Elongation factor</keyword>
<dbReference type="PIRSF" id="PIRSF005901">
    <property type="entry name" value="EF-P"/>
    <property type="match status" value="1"/>
</dbReference>
<dbReference type="FunFam" id="2.40.50.140:FF:000009">
    <property type="entry name" value="Elongation factor P"/>
    <property type="match status" value="1"/>
</dbReference>
<feature type="domain" description="Translation elongation factor P/YeiP central" evidence="11">
    <location>
        <begin position="67"/>
        <end position="121"/>
    </location>
</feature>
<dbReference type="SMART" id="SM00841">
    <property type="entry name" value="Elong-fact-P_C"/>
    <property type="match status" value="1"/>
</dbReference>
<evidence type="ECO:0000256" key="6">
    <source>
        <dbReference type="ARBA" id="ARBA00022917"/>
    </source>
</evidence>
<evidence type="ECO:0000256" key="1">
    <source>
        <dbReference type="ARBA" id="ARBA00004496"/>
    </source>
</evidence>
<dbReference type="FunFam" id="2.40.50.140:FF:000004">
    <property type="entry name" value="Elongation factor P"/>
    <property type="match status" value="1"/>
</dbReference>
<evidence type="ECO:0000256" key="8">
    <source>
        <dbReference type="NCBIfam" id="TIGR00038"/>
    </source>
</evidence>
<dbReference type="PANTHER" id="PTHR30053:SF14">
    <property type="entry name" value="TRANSLATION ELONGATION FACTOR KOW-LIKE DOMAIN-CONTAINING PROTEIN"/>
    <property type="match status" value="1"/>
</dbReference>
<evidence type="ECO:0000256" key="7">
    <source>
        <dbReference type="HAMAP-Rule" id="MF_00141"/>
    </source>
</evidence>
<evidence type="ECO:0000313" key="13">
    <source>
        <dbReference type="Proteomes" id="UP000051012"/>
    </source>
</evidence>
<reference evidence="12 13" key="1">
    <citation type="journal article" date="2015" name="Microbiome">
        <title>Genomic resolution of linkages in carbon, nitrogen, and sulfur cycling among widespread estuary sediment bacteria.</title>
        <authorList>
            <person name="Baker B.J."/>
            <person name="Lazar C.S."/>
            <person name="Teske A.P."/>
            <person name="Dick G.J."/>
        </authorList>
    </citation>
    <scope>NUCLEOTIDE SEQUENCE [LARGE SCALE GENOMIC DNA]</scope>
    <source>
        <strain evidence="12">DG_78</strain>
    </source>
</reference>
<evidence type="ECO:0000313" key="12">
    <source>
        <dbReference type="EMBL" id="KPJ73134.1"/>
    </source>
</evidence>
<sequence length="185" mass="20870">MIQATKIRKGMLITLDGVPHVVLKVTHLTPGNKRAMIICNLRNLQTGLSTETRFRSVDRIEEADIEEIEMEYIYADGNRYYFMNLENYEQIPLGQELIGDSVKFMTPNIRVKLEFFEGKPFGIILPKTVVLKVVETQAYIKEATAQAQPKPATLQGGHVCQVPPFIGVGDLVKIDTETGEYLERA</sequence>
<evidence type="ECO:0000259" key="10">
    <source>
        <dbReference type="SMART" id="SM00841"/>
    </source>
</evidence>
<comment type="subcellular location">
    <subcellularLocation>
        <location evidence="1 7">Cytoplasm</location>
    </subcellularLocation>
</comment>
<dbReference type="Gene3D" id="2.40.50.140">
    <property type="entry name" value="Nucleic acid-binding proteins"/>
    <property type="match status" value="2"/>
</dbReference>
<dbReference type="InterPro" id="IPR011768">
    <property type="entry name" value="Transl_elongation_fac_P"/>
</dbReference>
<dbReference type="NCBIfam" id="NF001810">
    <property type="entry name" value="PRK00529.1"/>
    <property type="match status" value="1"/>
</dbReference>
<evidence type="ECO:0000256" key="3">
    <source>
        <dbReference type="ARBA" id="ARBA00009479"/>
    </source>
</evidence>
<name>A0A0S7YEH8_UNCT6</name>
<proteinExistence type="inferred from homology"/>
<dbReference type="CDD" id="cd04470">
    <property type="entry name" value="S1_EF-P_repeat_1"/>
    <property type="match status" value="1"/>
</dbReference>
<dbReference type="PANTHER" id="PTHR30053">
    <property type="entry name" value="ELONGATION FACTOR P"/>
    <property type="match status" value="1"/>
</dbReference>
<dbReference type="SUPFAM" id="SSF50104">
    <property type="entry name" value="Translation proteins SH3-like domain"/>
    <property type="match status" value="1"/>
</dbReference>
<dbReference type="Pfam" id="PF01132">
    <property type="entry name" value="EFP"/>
    <property type="match status" value="1"/>
</dbReference>
<dbReference type="GO" id="GO:0005829">
    <property type="term" value="C:cytosol"/>
    <property type="evidence" value="ECO:0007669"/>
    <property type="project" value="UniProtKB-ARBA"/>
</dbReference>
<dbReference type="InterPro" id="IPR013185">
    <property type="entry name" value="Transl_elong_KOW-like"/>
</dbReference>